<dbReference type="Gene3D" id="2.70.50.70">
    <property type="match status" value="1"/>
</dbReference>
<dbReference type="Pfam" id="PF14848">
    <property type="entry name" value="HU-DNA_bdg"/>
    <property type="match status" value="1"/>
</dbReference>
<keyword evidence="4" id="KW-1185">Reference proteome</keyword>
<dbReference type="CDD" id="cd12843">
    <property type="entry name" value="Bvu_2165_C_like"/>
    <property type="match status" value="1"/>
</dbReference>
<accession>A0A2N3I504</accession>
<proteinExistence type="predicted"/>
<dbReference type="InterPro" id="IPR049893">
    <property type="entry name" value="Bvu_2165-like_IHF-HU-DNA_bdg"/>
</dbReference>
<evidence type="ECO:0000313" key="4">
    <source>
        <dbReference type="Proteomes" id="UP000233618"/>
    </source>
</evidence>
<feature type="domain" description="Bvu-2165-like IHF-HU-like DNA-binding" evidence="2">
    <location>
        <begin position="5"/>
        <end position="124"/>
    </location>
</feature>
<dbReference type="AlphaFoldDB" id="A0A2N3I504"/>
<protein>
    <submittedName>
        <fullName evidence="3">Uncharacterized protein</fullName>
    </submittedName>
</protein>
<dbReference type="CDD" id="cd13833">
    <property type="entry name" value="HU_IHF_like"/>
    <property type="match status" value="1"/>
</dbReference>
<dbReference type="RefSeq" id="WP_101310283.1">
    <property type="nucleotide sequence ID" value="NZ_MVDE01000019.1"/>
</dbReference>
<organism evidence="3 4">
    <name type="scientific">Labilibaculum manganireducens</name>
    <dbReference type="NCBI Taxonomy" id="1940525"/>
    <lineage>
        <taxon>Bacteria</taxon>
        <taxon>Pseudomonadati</taxon>
        <taxon>Bacteroidota</taxon>
        <taxon>Bacteroidia</taxon>
        <taxon>Marinilabiliales</taxon>
        <taxon>Marinifilaceae</taxon>
        <taxon>Labilibaculum</taxon>
    </lineage>
</organism>
<feature type="domain" description="DUF4469" evidence="1">
    <location>
        <begin position="132"/>
        <end position="227"/>
    </location>
</feature>
<evidence type="ECO:0000313" key="3">
    <source>
        <dbReference type="EMBL" id="PKQ65372.1"/>
    </source>
</evidence>
<dbReference type="Pfam" id="PF14734">
    <property type="entry name" value="DUF4469"/>
    <property type="match status" value="1"/>
</dbReference>
<dbReference type="InterPro" id="IPR027824">
    <property type="entry name" value="DUF4469"/>
</dbReference>
<name>A0A2N3I504_9BACT</name>
<evidence type="ECO:0000259" key="1">
    <source>
        <dbReference type="Pfam" id="PF14734"/>
    </source>
</evidence>
<sequence length="237" mass="26173">MSKVNVWLYDNLLTPDPNDFYGKVKPQGTLRNNDIADAMVKEGTEYQKETILNILDRSDRIKVSKLVEGYSINTGVCYSHIGINGAFHGATDRFDPNEHRITASFTSSTALREELKKTQVEIIGAATTEPVIGKVIDNLTKAEDSTITPGNVIVIKGNRIKIAGDDSGVGVYLVDQGTNTRCKCEQIVTNEPKQLMVMLPDLPAGNYILEIVTQYSSNNSTLKEPRTTPFEHVLIVE</sequence>
<evidence type="ECO:0000259" key="2">
    <source>
        <dbReference type="Pfam" id="PF14848"/>
    </source>
</evidence>
<dbReference type="EMBL" id="MVDE01000019">
    <property type="protein sequence ID" value="PKQ65372.1"/>
    <property type="molecule type" value="Genomic_DNA"/>
</dbReference>
<comment type="caution">
    <text evidence="3">The sequence shown here is derived from an EMBL/GenBank/DDBJ whole genome shotgun (WGS) entry which is preliminary data.</text>
</comment>
<reference evidence="3 4" key="1">
    <citation type="journal article" date="2017" name="Front. Microbiol.">
        <title>Labilibaculum manganireducens gen. nov., sp. nov. and Labilibaculum filiforme sp. nov., Novel Bacteroidetes Isolated from Subsurface Sediments of the Baltic Sea.</title>
        <authorList>
            <person name="Vandieken V."/>
            <person name="Marshall I.P."/>
            <person name="Niemann H."/>
            <person name="Engelen B."/>
            <person name="Cypionka H."/>
        </authorList>
    </citation>
    <scope>NUCLEOTIDE SEQUENCE [LARGE SCALE GENOMIC DNA]</scope>
    <source>
        <strain evidence="3 4">59.10-2M</strain>
    </source>
</reference>
<gene>
    <name evidence="3" type="ORF">BZG01_13025</name>
</gene>
<dbReference type="Proteomes" id="UP000233618">
    <property type="component" value="Unassembled WGS sequence"/>
</dbReference>